<dbReference type="SUPFAM" id="SSF53850">
    <property type="entry name" value="Periplasmic binding protein-like II"/>
    <property type="match status" value="1"/>
</dbReference>
<proteinExistence type="inferred from homology"/>
<dbReference type="GO" id="GO:0032993">
    <property type="term" value="C:protein-DNA complex"/>
    <property type="evidence" value="ECO:0007669"/>
    <property type="project" value="TreeGrafter"/>
</dbReference>
<keyword evidence="10" id="KW-1185">Reference proteome</keyword>
<accession>A0A0J6Y3D0</accession>
<dbReference type="PATRIC" id="fig|37916.4.peg.6945"/>
<sequence>MDIHVRDLRYFVTVAEHRNFTRAAEALFISQPALSKQIRTLESQLRTKLFVRDRRSVELTRAGESLLPHATELLQRWDAAQADLAAATATQNATLVVGFSTGIGRGLLPVVRARLAEDAPEATLRMRQVPWDDPTGGLTAPGAERTDAAFVWLPLPDPGRYRWLIVATEPRMVALPADHRLAGSTDIRFADLVDEPFIALPESSGALRDYWLAVESRAGRRVTIGAEVSSTDETVEALSAGLGVCLVSAGNVPLIERDGIVVRPVNGLAPSRLVFAWRRDDHRPLVDALCRAVGTAVSTMT</sequence>
<comment type="function">
    <text evidence="7">Required for the induction the katG gene for catalase. Involved in the response to hydrogen peroxide.</text>
</comment>
<dbReference type="Pfam" id="PF00126">
    <property type="entry name" value="HTH_1"/>
    <property type="match status" value="1"/>
</dbReference>
<organism evidence="9 10">
    <name type="scientific">Mycolicibacterium chlorophenolicum</name>
    <dbReference type="NCBI Taxonomy" id="37916"/>
    <lineage>
        <taxon>Bacteria</taxon>
        <taxon>Bacillati</taxon>
        <taxon>Actinomycetota</taxon>
        <taxon>Actinomycetes</taxon>
        <taxon>Mycobacteriales</taxon>
        <taxon>Mycobacteriaceae</taxon>
        <taxon>Mycolicibacterium</taxon>
    </lineage>
</organism>
<evidence type="ECO:0000256" key="7">
    <source>
        <dbReference type="ARBA" id="ARBA00056658"/>
    </source>
</evidence>
<dbReference type="AlphaFoldDB" id="A0A0J6Y3D0"/>
<protein>
    <recommendedName>
        <fullName evidence="6">Probable hydrogen peroxide-inducible genes activator</fullName>
    </recommendedName>
</protein>
<dbReference type="RefSeq" id="WP_048473835.1">
    <property type="nucleotide sequence ID" value="NZ_JYNL01000069.1"/>
</dbReference>
<keyword evidence="5" id="KW-0804">Transcription</keyword>
<dbReference type="Proteomes" id="UP000036513">
    <property type="component" value="Unassembled WGS sequence"/>
</dbReference>
<dbReference type="PANTHER" id="PTHR30346">
    <property type="entry name" value="TRANSCRIPTIONAL DUAL REGULATOR HCAR-RELATED"/>
    <property type="match status" value="1"/>
</dbReference>
<dbReference type="SUPFAM" id="SSF46785">
    <property type="entry name" value="Winged helix' DNA-binding domain"/>
    <property type="match status" value="1"/>
</dbReference>
<evidence type="ECO:0000256" key="2">
    <source>
        <dbReference type="ARBA" id="ARBA00023015"/>
    </source>
</evidence>
<evidence type="ECO:0000313" key="9">
    <source>
        <dbReference type="EMBL" id="KMO67676.1"/>
    </source>
</evidence>
<dbReference type="InterPro" id="IPR036390">
    <property type="entry name" value="WH_DNA-bd_sf"/>
</dbReference>
<dbReference type="SMR" id="A0A0J6Y3D0"/>
<dbReference type="CDD" id="cd08414">
    <property type="entry name" value="PBP2_LTTR_aromatics_like"/>
    <property type="match status" value="1"/>
</dbReference>
<dbReference type="GO" id="GO:0003677">
    <property type="term" value="F:DNA binding"/>
    <property type="evidence" value="ECO:0007669"/>
    <property type="project" value="UniProtKB-KW"/>
</dbReference>
<dbReference type="GO" id="GO:0003700">
    <property type="term" value="F:DNA-binding transcription factor activity"/>
    <property type="evidence" value="ECO:0007669"/>
    <property type="project" value="InterPro"/>
</dbReference>
<dbReference type="InterPro" id="IPR005119">
    <property type="entry name" value="LysR_subst-bd"/>
</dbReference>
<dbReference type="FunFam" id="1.10.10.10:FF:000001">
    <property type="entry name" value="LysR family transcriptional regulator"/>
    <property type="match status" value="1"/>
</dbReference>
<dbReference type="PANTHER" id="PTHR30346:SF0">
    <property type="entry name" value="HCA OPERON TRANSCRIPTIONAL ACTIVATOR HCAR"/>
    <property type="match status" value="1"/>
</dbReference>
<dbReference type="EMBL" id="JYNL01000069">
    <property type="protein sequence ID" value="KMO67676.1"/>
    <property type="molecule type" value="Genomic_DNA"/>
</dbReference>
<evidence type="ECO:0000256" key="5">
    <source>
        <dbReference type="ARBA" id="ARBA00023163"/>
    </source>
</evidence>
<evidence type="ECO:0000313" key="10">
    <source>
        <dbReference type="Proteomes" id="UP000036513"/>
    </source>
</evidence>
<dbReference type="PROSITE" id="PS50931">
    <property type="entry name" value="HTH_LYSR"/>
    <property type="match status" value="1"/>
</dbReference>
<feature type="domain" description="HTH lysR-type" evidence="8">
    <location>
        <begin position="1"/>
        <end position="60"/>
    </location>
</feature>
<evidence type="ECO:0000256" key="3">
    <source>
        <dbReference type="ARBA" id="ARBA00023125"/>
    </source>
</evidence>
<dbReference type="STRING" id="37916.MCHLDSM_06929"/>
<dbReference type="PRINTS" id="PR00039">
    <property type="entry name" value="HTHLYSR"/>
</dbReference>
<evidence type="ECO:0000256" key="6">
    <source>
        <dbReference type="ARBA" id="ARBA00040885"/>
    </source>
</evidence>
<keyword evidence="2" id="KW-0805">Transcription regulation</keyword>
<reference evidence="9 10" key="1">
    <citation type="journal article" date="2015" name="Genome Biol. Evol.">
        <title>Characterization of Three Mycobacterium spp. with Potential Use in Bioremediation by Genome Sequencing and Comparative Genomics.</title>
        <authorList>
            <person name="Das S."/>
            <person name="Pettersson B.M."/>
            <person name="Behra P.R."/>
            <person name="Ramesh M."/>
            <person name="Dasgupta S."/>
            <person name="Bhattacharya A."/>
            <person name="Kirsebom L.A."/>
        </authorList>
    </citation>
    <scope>NUCLEOTIDE SEQUENCE [LARGE SCALE GENOMIC DNA]</scope>
    <source>
        <strain evidence="9 10">DSM 43826</strain>
    </source>
</reference>
<comment type="similarity">
    <text evidence="1">Belongs to the LysR transcriptional regulatory family.</text>
</comment>
<keyword evidence="4" id="KW-0010">Activator</keyword>
<comment type="caution">
    <text evidence="9">The sequence shown here is derived from an EMBL/GenBank/DDBJ whole genome shotgun (WGS) entry which is preliminary data.</text>
</comment>
<gene>
    <name evidence="9" type="primary">hcaR_6</name>
    <name evidence="9" type="ORF">MCHLDSM_06929</name>
</gene>
<dbReference type="InterPro" id="IPR036388">
    <property type="entry name" value="WH-like_DNA-bd_sf"/>
</dbReference>
<dbReference type="Gene3D" id="1.10.10.10">
    <property type="entry name" value="Winged helix-like DNA-binding domain superfamily/Winged helix DNA-binding domain"/>
    <property type="match status" value="1"/>
</dbReference>
<dbReference type="Gene3D" id="3.40.190.10">
    <property type="entry name" value="Periplasmic binding protein-like II"/>
    <property type="match status" value="2"/>
</dbReference>
<evidence type="ECO:0000256" key="1">
    <source>
        <dbReference type="ARBA" id="ARBA00009437"/>
    </source>
</evidence>
<evidence type="ECO:0000256" key="4">
    <source>
        <dbReference type="ARBA" id="ARBA00023159"/>
    </source>
</evidence>
<dbReference type="Pfam" id="PF03466">
    <property type="entry name" value="LysR_substrate"/>
    <property type="match status" value="1"/>
</dbReference>
<evidence type="ECO:0000259" key="8">
    <source>
        <dbReference type="PROSITE" id="PS50931"/>
    </source>
</evidence>
<dbReference type="InterPro" id="IPR000847">
    <property type="entry name" value="LysR_HTH_N"/>
</dbReference>
<name>A0A0J6Y3D0_9MYCO</name>
<keyword evidence="3" id="KW-0238">DNA-binding</keyword>